<feature type="compositionally biased region" description="Basic and acidic residues" evidence="1">
    <location>
        <begin position="192"/>
        <end position="205"/>
    </location>
</feature>
<name>A0AAV4DS92_9GAST</name>
<dbReference type="EMBL" id="BLXT01008249">
    <property type="protein sequence ID" value="GFO47044.1"/>
    <property type="molecule type" value="Genomic_DNA"/>
</dbReference>
<accession>A0AAV4DS92</accession>
<evidence type="ECO:0000256" key="1">
    <source>
        <dbReference type="SAM" id="MobiDB-lite"/>
    </source>
</evidence>
<feature type="region of interest" description="Disordered" evidence="1">
    <location>
        <begin position="177"/>
        <end position="230"/>
    </location>
</feature>
<keyword evidence="3" id="KW-1185">Reference proteome</keyword>
<sequence>MTVVTNLRRARRSRKDGRSPCAYPERRYRQQDAGHTMRRCCGEQLVEEGQLTGERRCLVIRIDNTALLAEKAVVNLRTPYLCGQVKPYRRGYKKQTNVLRFHKRYLFANLNRKEYGQSYLSGVEETVTCIATQYSLVLDSDSQLESILGLKYYNISNNKHFCKLWFLKRASPEQGGLRLSCHPSGQSASDGARTRDRRVPEDFRVDSLSTVPTTPPDEEEEENQGNKNNT</sequence>
<feature type="region of interest" description="Disordered" evidence="1">
    <location>
        <begin position="1"/>
        <end position="22"/>
    </location>
</feature>
<protein>
    <submittedName>
        <fullName evidence="2">Uncharacterized protein</fullName>
    </submittedName>
</protein>
<evidence type="ECO:0000313" key="3">
    <source>
        <dbReference type="Proteomes" id="UP000735302"/>
    </source>
</evidence>
<comment type="caution">
    <text evidence="2">The sequence shown here is derived from an EMBL/GenBank/DDBJ whole genome shotgun (WGS) entry which is preliminary data.</text>
</comment>
<organism evidence="2 3">
    <name type="scientific">Plakobranchus ocellatus</name>
    <dbReference type="NCBI Taxonomy" id="259542"/>
    <lineage>
        <taxon>Eukaryota</taxon>
        <taxon>Metazoa</taxon>
        <taxon>Spiralia</taxon>
        <taxon>Lophotrochozoa</taxon>
        <taxon>Mollusca</taxon>
        <taxon>Gastropoda</taxon>
        <taxon>Heterobranchia</taxon>
        <taxon>Euthyneura</taxon>
        <taxon>Panpulmonata</taxon>
        <taxon>Sacoglossa</taxon>
        <taxon>Placobranchoidea</taxon>
        <taxon>Plakobranchidae</taxon>
        <taxon>Plakobranchus</taxon>
    </lineage>
</organism>
<reference evidence="2 3" key="1">
    <citation type="journal article" date="2021" name="Elife">
        <title>Chloroplast acquisition without the gene transfer in kleptoplastic sea slugs, Plakobranchus ocellatus.</title>
        <authorList>
            <person name="Maeda T."/>
            <person name="Takahashi S."/>
            <person name="Yoshida T."/>
            <person name="Shimamura S."/>
            <person name="Takaki Y."/>
            <person name="Nagai Y."/>
            <person name="Toyoda A."/>
            <person name="Suzuki Y."/>
            <person name="Arimoto A."/>
            <person name="Ishii H."/>
            <person name="Satoh N."/>
            <person name="Nishiyama T."/>
            <person name="Hasebe M."/>
            <person name="Maruyama T."/>
            <person name="Minagawa J."/>
            <person name="Obokata J."/>
            <person name="Shigenobu S."/>
        </authorList>
    </citation>
    <scope>NUCLEOTIDE SEQUENCE [LARGE SCALE GENOMIC DNA]</scope>
</reference>
<evidence type="ECO:0000313" key="2">
    <source>
        <dbReference type="EMBL" id="GFO47044.1"/>
    </source>
</evidence>
<dbReference type="AlphaFoldDB" id="A0AAV4DS92"/>
<dbReference type="Proteomes" id="UP000735302">
    <property type="component" value="Unassembled WGS sequence"/>
</dbReference>
<proteinExistence type="predicted"/>
<gene>
    <name evidence="2" type="ORF">PoB_007354900</name>
</gene>